<dbReference type="InterPro" id="IPR058240">
    <property type="entry name" value="rSAM_sf"/>
</dbReference>
<evidence type="ECO:0000256" key="4">
    <source>
        <dbReference type="ARBA" id="ARBA00022694"/>
    </source>
</evidence>
<gene>
    <name evidence="11" type="ORF">METZ01_LOCUS46883</name>
</gene>
<dbReference type="AlphaFoldDB" id="A0A381RSH5"/>
<evidence type="ECO:0000259" key="9">
    <source>
        <dbReference type="PROSITE" id="PS51449"/>
    </source>
</evidence>
<protein>
    <recommendedName>
        <fullName evidence="12">TRAM domain-containing protein</fullName>
    </recommendedName>
</protein>
<dbReference type="PANTHER" id="PTHR43020">
    <property type="entry name" value="CDK5 REGULATORY SUBUNIT-ASSOCIATED PROTEIN 1"/>
    <property type="match status" value="1"/>
</dbReference>
<organism evidence="11">
    <name type="scientific">marine metagenome</name>
    <dbReference type="NCBI Taxonomy" id="408172"/>
    <lineage>
        <taxon>unclassified sequences</taxon>
        <taxon>metagenomes</taxon>
        <taxon>ecological metagenomes</taxon>
    </lineage>
</organism>
<dbReference type="EMBL" id="UINC01002197">
    <property type="protein sequence ID" value="SUZ94029.1"/>
    <property type="molecule type" value="Genomic_DNA"/>
</dbReference>
<dbReference type="InterPro" id="IPR006638">
    <property type="entry name" value="Elp3/MiaA/NifB-like_rSAM"/>
</dbReference>
<dbReference type="NCBIfam" id="TIGR00089">
    <property type="entry name" value="MiaB/RimO family radical SAM methylthiotransferase"/>
    <property type="match status" value="1"/>
</dbReference>
<evidence type="ECO:0000256" key="7">
    <source>
        <dbReference type="ARBA" id="ARBA00023014"/>
    </source>
</evidence>
<evidence type="ECO:0000256" key="2">
    <source>
        <dbReference type="ARBA" id="ARBA00022485"/>
    </source>
</evidence>
<dbReference type="InterPro" id="IPR020612">
    <property type="entry name" value="Methylthiotransferase_CS"/>
</dbReference>
<keyword evidence="7" id="KW-0411">Iron-sulfur</keyword>
<evidence type="ECO:0008006" key="12">
    <source>
        <dbReference type="Google" id="ProtNLM"/>
    </source>
</evidence>
<evidence type="ECO:0000256" key="5">
    <source>
        <dbReference type="ARBA" id="ARBA00022723"/>
    </source>
</evidence>
<evidence type="ECO:0000256" key="3">
    <source>
        <dbReference type="ARBA" id="ARBA00022691"/>
    </source>
</evidence>
<keyword evidence="4" id="KW-0819">tRNA processing</keyword>
<dbReference type="InterPro" id="IPR006463">
    <property type="entry name" value="MiaB_methiolase"/>
</dbReference>
<dbReference type="PROSITE" id="PS50926">
    <property type="entry name" value="TRAM"/>
    <property type="match status" value="1"/>
</dbReference>
<dbReference type="SMART" id="SM00729">
    <property type="entry name" value="Elp3"/>
    <property type="match status" value="1"/>
</dbReference>
<dbReference type="PROSITE" id="PS01278">
    <property type="entry name" value="MTTASE_RADICAL"/>
    <property type="match status" value="1"/>
</dbReference>
<dbReference type="CDD" id="cd01335">
    <property type="entry name" value="Radical_SAM"/>
    <property type="match status" value="1"/>
</dbReference>
<dbReference type="Pfam" id="PF00919">
    <property type="entry name" value="UPF0004"/>
    <property type="match status" value="1"/>
</dbReference>
<evidence type="ECO:0000256" key="1">
    <source>
        <dbReference type="ARBA" id="ARBA00001966"/>
    </source>
</evidence>
<feature type="domain" description="TRAM" evidence="8">
    <location>
        <begin position="364"/>
        <end position="427"/>
    </location>
</feature>
<dbReference type="PANTHER" id="PTHR43020:SF2">
    <property type="entry name" value="MITOCHONDRIAL TRNA METHYLTHIOTRANSFERASE CDK5RAP1"/>
    <property type="match status" value="1"/>
</dbReference>
<dbReference type="InterPro" id="IPR038135">
    <property type="entry name" value="Methylthiotransferase_N_sf"/>
</dbReference>
<dbReference type="InterPro" id="IPR013848">
    <property type="entry name" value="Methylthiotransferase_N"/>
</dbReference>
<dbReference type="InterPro" id="IPR007197">
    <property type="entry name" value="rSAM"/>
</dbReference>
<dbReference type="GO" id="GO:0051539">
    <property type="term" value="F:4 iron, 4 sulfur cluster binding"/>
    <property type="evidence" value="ECO:0007669"/>
    <property type="project" value="UniProtKB-KW"/>
</dbReference>
<dbReference type="InterPro" id="IPR002792">
    <property type="entry name" value="TRAM_dom"/>
</dbReference>
<dbReference type="FunFam" id="3.40.50.12160:FF:000001">
    <property type="entry name" value="tRNA-2-methylthio-N(6)-dimethylallyladenosine synthase"/>
    <property type="match status" value="1"/>
</dbReference>
<proteinExistence type="inferred from homology"/>
<feature type="domain" description="MTTase N-terminal" evidence="9">
    <location>
        <begin position="1"/>
        <end position="107"/>
    </location>
</feature>
<evidence type="ECO:0000313" key="11">
    <source>
        <dbReference type="EMBL" id="SUZ94029.1"/>
    </source>
</evidence>
<dbReference type="InterPro" id="IPR023404">
    <property type="entry name" value="rSAM_horseshoe"/>
</dbReference>
<dbReference type="InterPro" id="IPR005839">
    <property type="entry name" value="Methylthiotransferase"/>
</dbReference>
<dbReference type="NCBIfam" id="TIGR01574">
    <property type="entry name" value="miaB-methiolase"/>
    <property type="match status" value="1"/>
</dbReference>
<keyword evidence="6" id="KW-0408">Iron</keyword>
<evidence type="ECO:0000259" key="10">
    <source>
        <dbReference type="PROSITE" id="PS51918"/>
    </source>
</evidence>
<dbReference type="Pfam" id="PF04055">
    <property type="entry name" value="Radical_SAM"/>
    <property type="match status" value="1"/>
</dbReference>
<dbReference type="GO" id="GO:0046872">
    <property type="term" value="F:metal ion binding"/>
    <property type="evidence" value="ECO:0007669"/>
    <property type="project" value="UniProtKB-KW"/>
</dbReference>
<evidence type="ECO:0000259" key="8">
    <source>
        <dbReference type="PROSITE" id="PS50926"/>
    </source>
</evidence>
<dbReference type="FunFam" id="3.80.30.20:FF:000001">
    <property type="entry name" value="tRNA-2-methylthio-N(6)-dimethylallyladenosine synthase 2"/>
    <property type="match status" value="1"/>
</dbReference>
<dbReference type="SFLD" id="SFLDS00029">
    <property type="entry name" value="Radical_SAM"/>
    <property type="match status" value="1"/>
</dbReference>
<comment type="cofactor">
    <cofactor evidence="1">
        <name>[4Fe-4S] cluster</name>
        <dbReference type="ChEBI" id="CHEBI:49883"/>
    </cofactor>
</comment>
<dbReference type="HAMAP" id="MF_01864">
    <property type="entry name" value="tRNA_metthiotr_MiaB"/>
    <property type="match status" value="1"/>
</dbReference>
<sequence length="427" mass="48519">MNEYDSSKMLDLMRLERGMESTDDPSIADLILLNTCSIREKPQEKVFSQLGRWKEYKKINPNLVIGVGGCVASQEGTNIISRAPYVDLVFGPQTLHRLPTMYDQVIKSRDPVVDISFPKVEKFTVLPKTPDIKPSAFVSIMEGCSKFCSFCVVPYTRGLEVSRPPEGILDEIQDLADRGVKEVNLLGQNVNAYRAKDSSGRKLKLADLIEQVADIKGVERIRFTTSHPLQFTDDLITIFENPKLANYLHLPVQSGSNKILKLMERKHKVDLYIERINKLRKLRPDISISSDFIVGFPGETDDDFQETLDLIDIIGFDQSFSFIFSPRPNTPAANMEDNISYKIKLNRLDQLQSKINNNARHISQNMVGSDQIVLVEKKSKKTRRQLAGRTENNRWVNFDGDESLIGQLIELRITEALPNSLRARFIN</sequence>
<keyword evidence="5" id="KW-0479">Metal-binding</keyword>
<accession>A0A381RSH5</accession>
<keyword evidence="2" id="KW-0004">4Fe-4S</keyword>
<dbReference type="SUPFAM" id="SSF102114">
    <property type="entry name" value="Radical SAM enzymes"/>
    <property type="match status" value="1"/>
</dbReference>
<evidence type="ECO:0000256" key="6">
    <source>
        <dbReference type="ARBA" id="ARBA00023004"/>
    </source>
</evidence>
<dbReference type="InterPro" id="IPR006141">
    <property type="entry name" value="Intein_N"/>
</dbReference>
<dbReference type="PROSITE" id="PS51449">
    <property type="entry name" value="MTTASE_N"/>
    <property type="match status" value="1"/>
</dbReference>
<dbReference type="GO" id="GO:0016539">
    <property type="term" value="P:intein-mediated protein splicing"/>
    <property type="evidence" value="ECO:0007669"/>
    <property type="project" value="InterPro"/>
</dbReference>
<dbReference type="Gene3D" id="3.40.50.12160">
    <property type="entry name" value="Methylthiotransferase, N-terminal domain"/>
    <property type="match status" value="1"/>
</dbReference>
<dbReference type="Gene3D" id="3.80.30.20">
    <property type="entry name" value="tm_1862 like domain"/>
    <property type="match status" value="1"/>
</dbReference>
<keyword evidence="3" id="KW-0949">S-adenosyl-L-methionine</keyword>
<feature type="domain" description="Radical SAM core" evidence="10">
    <location>
        <begin position="130"/>
        <end position="361"/>
    </location>
</feature>
<name>A0A381RSH5_9ZZZZ</name>
<dbReference type="SFLD" id="SFLDG01061">
    <property type="entry name" value="methylthiotransferase"/>
    <property type="match status" value="1"/>
</dbReference>
<dbReference type="SFLD" id="SFLDG01082">
    <property type="entry name" value="B12-binding_domain_containing"/>
    <property type="match status" value="1"/>
</dbReference>
<dbReference type="PROSITE" id="PS51918">
    <property type="entry name" value="RADICAL_SAM"/>
    <property type="match status" value="1"/>
</dbReference>
<dbReference type="Pfam" id="PF01938">
    <property type="entry name" value="TRAM"/>
    <property type="match status" value="1"/>
</dbReference>
<reference evidence="11" key="1">
    <citation type="submission" date="2018-05" db="EMBL/GenBank/DDBJ databases">
        <authorList>
            <person name="Lanie J.A."/>
            <person name="Ng W.-L."/>
            <person name="Kazmierczak K.M."/>
            <person name="Andrzejewski T.M."/>
            <person name="Davidsen T.M."/>
            <person name="Wayne K.J."/>
            <person name="Tettelin H."/>
            <person name="Glass J.I."/>
            <person name="Rusch D."/>
            <person name="Podicherti R."/>
            <person name="Tsui H.-C.T."/>
            <person name="Winkler M.E."/>
        </authorList>
    </citation>
    <scope>NUCLEOTIDE SEQUENCE</scope>
</reference>
<dbReference type="PROSITE" id="PS50817">
    <property type="entry name" value="INTEIN_N_TER"/>
    <property type="match status" value="1"/>
</dbReference>
<dbReference type="GO" id="GO:0005829">
    <property type="term" value="C:cytosol"/>
    <property type="evidence" value="ECO:0007669"/>
    <property type="project" value="TreeGrafter"/>
</dbReference>
<dbReference type="GO" id="GO:0035597">
    <property type="term" value="F:tRNA-2-methylthio-N(6)-dimethylallyladenosine(37) synthase activity"/>
    <property type="evidence" value="ECO:0007669"/>
    <property type="project" value="TreeGrafter"/>
</dbReference>